<feature type="region of interest" description="Disordered" evidence="1">
    <location>
        <begin position="349"/>
        <end position="374"/>
    </location>
</feature>
<protein>
    <submittedName>
        <fullName evidence="2">Alpha-methylacyl-CoA racemase</fullName>
    </submittedName>
</protein>
<evidence type="ECO:0000313" key="3">
    <source>
        <dbReference type="Proteomes" id="UP000277671"/>
    </source>
</evidence>
<dbReference type="AlphaFoldDB" id="A0A495JTM2"/>
<dbReference type="SUPFAM" id="SSF89796">
    <property type="entry name" value="CoA-transferase family III (CaiB/BaiF)"/>
    <property type="match status" value="1"/>
</dbReference>
<sequence length="397" mass="41954">MSDRDPSVDPLADPSGGPLTGLRVVELAGIGPGPFAAMMLADMGADVIRVDRAAAVRPECFGTPHPDLLNRGRRSIGVDLKADAGRRVVLDLVRNADVLLEGFRPGVTERLGLGPGDCHEVNPRLVYGRMTGWGQEGPNAAYAGHDLTYLAPTGILHAIGRADERPVPPLNLIGDFGGGGLMLAFGVVCALLDVRAGGAGQVVDAAIVDGAAVLSTALHGLRGLGRWPGGRGGNLLDGGAPFYDTYECADGRFVAVGALEPRFYAELVKLTGFEAPEGGDADRFDPERWAVDRAAWAELFRTRTRDEWAALLERSDACVAPVLDWDEAPDHPHLRARGVFVDHAGAVQPAPAPRFSGTPATIRRPPPHPGEHTDEILAELGRSGSDIARLRRSDAVA</sequence>
<dbReference type="PANTHER" id="PTHR48228:SF5">
    <property type="entry name" value="ALPHA-METHYLACYL-COA RACEMASE"/>
    <property type="match status" value="1"/>
</dbReference>
<reference evidence="2 3" key="1">
    <citation type="submission" date="2018-10" db="EMBL/GenBank/DDBJ databases">
        <title>Sequencing the genomes of 1000 actinobacteria strains.</title>
        <authorList>
            <person name="Klenk H.-P."/>
        </authorList>
    </citation>
    <scope>NUCLEOTIDE SEQUENCE [LARGE SCALE GENOMIC DNA]</scope>
    <source>
        <strain evidence="2 3">DSM 45175</strain>
    </source>
</reference>
<dbReference type="InterPro" id="IPR044855">
    <property type="entry name" value="CoA-Trfase_III_dom3_sf"/>
</dbReference>
<dbReference type="InterPro" id="IPR050509">
    <property type="entry name" value="CoA-transferase_III"/>
</dbReference>
<dbReference type="PANTHER" id="PTHR48228">
    <property type="entry name" value="SUCCINYL-COA--D-CITRAMALATE COA-TRANSFERASE"/>
    <property type="match status" value="1"/>
</dbReference>
<dbReference type="InterPro" id="IPR003673">
    <property type="entry name" value="CoA-Trfase_fam_III"/>
</dbReference>
<dbReference type="InterPro" id="IPR023606">
    <property type="entry name" value="CoA-Trfase_III_dom_1_sf"/>
</dbReference>
<dbReference type="RefSeq" id="WP_121160343.1">
    <property type="nucleotide sequence ID" value="NZ_RBKT01000001.1"/>
</dbReference>
<proteinExistence type="predicted"/>
<keyword evidence="3" id="KW-1185">Reference proteome</keyword>
<dbReference type="Gene3D" id="3.30.1540.10">
    <property type="entry name" value="formyl-coa transferase, domain 3"/>
    <property type="match status" value="1"/>
</dbReference>
<evidence type="ECO:0000313" key="2">
    <source>
        <dbReference type="EMBL" id="RKR92333.1"/>
    </source>
</evidence>
<gene>
    <name evidence="2" type="ORF">BDK92_6771</name>
</gene>
<dbReference type="Gene3D" id="3.40.50.10540">
    <property type="entry name" value="Crotonobetainyl-coa:carnitine coa-transferase, domain 1"/>
    <property type="match status" value="1"/>
</dbReference>
<comment type="caution">
    <text evidence="2">The sequence shown here is derived from an EMBL/GenBank/DDBJ whole genome shotgun (WGS) entry which is preliminary data.</text>
</comment>
<evidence type="ECO:0000256" key="1">
    <source>
        <dbReference type="SAM" id="MobiDB-lite"/>
    </source>
</evidence>
<name>A0A495JTM2_9ACTN</name>
<dbReference type="Proteomes" id="UP000277671">
    <property type="component" value="Unassembled WGS sequence"/>
</dbReference>
<dbReference type="EMBL" id="RBKT01000001">
    <property type="protein sequence ID" value="RKR92333.1"/>
    <property type="molecule type" value="Genomic_DNA"/>
</dbReference>
<organism evidence="2 3">
    <name type="scientific">Micromonospora pisi</name>
    <dbReference type="NCBI Taxonomy" id="589240"/>
    <lineage>
        <taxon>Bacteria</taxon>
        <taxon>Bacillati</taxon>
        <taxon>Actinomycetota</taxon>
        <taxon>Actinomycetes</taxon>
        <taxon>Micromonosporales</taxon>
        <taxon>Micromonosporaceae</taxon>
        <taxon>Micromonospora</taxon>
    </lineage>
</organism>
<dbReference type="OrthoDB" id="9797653at2"/>
<accession>A0A495JTM2</accession>
<dbReference type="Pfam" id="PF02515">
    <property type="entry name" value="CoA_transf_3"/>
    <property type="match status" value="1"/>
</dbReference>
<dbReference type="GO" id="GO:0003824">
    <property type="term" value="F:catalytic activity"/>
    <property type="evidence" value="ECO:0007669"/>
    <property type="project" value="InterPro"/>
</dbReference>